<name>A0ABU7T9Z9_9HYPH</name>
<dbReference type="EMBL" id="MLBY01000004">
    <property type="protein sequence ID" value="MEE7457451.1"/>
    <property type="molecule type" value="Genomic_DNA"/>
</dbReference>
<proteinExistence type="predicted"/>
<reference evidence="2 3" key="1">
    <citation type="journal article" date="2012" name="Genet. Mol. Biol.">
        <title>Analysis of 16S rRNA and mxaF genes revealing insights into Methylobacterium niche-specific plant association.</title>
        <authorList>
            <person name="Dourado M.N."/>
            <person name="Andreote F.D."/>
            <person name="Dini-Andreote F."/>
            <person name="Conti R."/>
            <person name="Araujo J.M."/>
            <person name="Araujo W.L."/>
        </authorList>
    </citation>
    <scope>NUCLEOTIDE SEQUENCE [LARGE SCALE GENOMIC DNA]</scope>
    <source>
        <strain evidence="2 3">SR1.6/4</strain>
    </source>
</reference>
<dbReference type="Proteomes" id="UP001349262">
    <property type="component" value="Unassembled WGS sequence"/>
</dbReference>
<accession>A0ABU7T9Z9</accession>
<sequence>MIRSPDLPVSTEKGEVETASLPFDDGTGTIDLQAGDRQPNRIRDNDIWADFDIDTFGCCIPNQTANITASTGR</sequence>
<comment type="caution">
    <text evidence="2">The sequence shown here is derived from an EMBL/GenBank/DDBJ whole genome shotgun (WGS) entry which is preliminary data.</text>
</comment>
<organism evidence="2 3">
    <name type="scientific">Methylobacterium radiotolerans</name>
    <dbReference type="NCBI Taxonomy" id="31998"/>
    <lineage>
        <taxon>Bacteria</taxon>
        <taxon>Pseudomonadati</taxon>
        <taxon>Pseudomonadota</taxon>
        <taxon>Alphaproteobacteria</taxon>
        <taxon>Hyphomicrobiales</taxon>
        <taxon>Methylobacteriaceae</taxon>
        <taxon>Methylobacterium</taxon>
    </lineage>
</organism>
<gene>
    <name evidence="2" type="ORF">MRSR164_11850</name>
</gene>
<evidence type="ECO:0000256" key="1">
    <source>
        <dbReference type="SAM" id="MobiDB-lite"/>
    </source>
</evidence>
<keyword evidence="3" id="KW-1185">Reference proteome</keyword>
<protein>
    <submittedName>
        <fullName evidence="2">Uncharacterized protein</fullName>
    </submittedName>
</protein>
<evidence type="ECO:0000313" key="2">
    <source>
        <dbReference type="EMBL" id="MEE7457451.1"/>
    </source>
</evidence>
<feature type="region of interest" description="Disordered" evidence="1">
    <location>
        <begin position="1"/>
        <end position="37"/>
    </location>
</feature>
<evidence type="ECO:0000313" key="3">
    <source>
        <dbReference type="Proteomes" id="UP001349262"/>
    </source>
</evidence>